<accession>A0A841FUU7</accession>
<dbReference type="RefSeq" id="WP_184792632.1">
    <property type="nucleotide sequence ID" value="NZ_BONT01000089.1"/>
</dbReference>
<proteinExistence type="predicted"/>
<dbReference type="GO" id="GO:0031177">
    <property type="term" value="F:phosphopantetheine binding"/>
    <property type="evidence" value="ECO:0007669"/>
    <property type="project" value="InterPro"/>
</dbReference>
<dbReference type="InterPro" id="IPR006162">
    <property type="entry name" value="Ppantetheine_attach_site"/>
</dbReference>
<dbReference type="InterPro" id="IPR036736">
    <property type="entry name" value="ACP-like_sf"/>
</dbReference>
<dbReference type="PROSITE" id="PS00012">
    <property type="entry name" value="PHOSPHOPANTETHEINE"/>
    <property type="match status" value="1"/>
</dbReference>
<dbReference type="EMBL" id="JACHGT010000023">
    <property type="protein sequence ID" value="MBB6039544.1"/>
    <property type="molecule type" value="Genomic_DNA"/>
</dbReference>
<dbReference type="InterPro" id="IPR020806">
    <property type="entry name" value="PKS_PP-bd"/>
</dbReference>
<dbReference type="InterPro" id="IPR009081">
    <property type="entry name" value="PP-bd_ACP"/>
</dbReference>
<keyword evidence="6" id="KW-1185">Reference proteome</keyword>
<dbReference type="InterPro" id="IPR000873">
    <property type="entry name" value="AMP-dep_synth/lig_dom"/>
</dbReference>
<dbReference type="Gene3D" id="3.30.559.10">
    <property type="entry name" value="Chloramphenicol acetyltransferase-like domain"/>
    <property type="match status" value="3"/>
</dbReference>
<reference evidence="5 6" key="1">
    <citation type="submission" date="2020-08" db="EMBL/GenBank/DDBJ databases">
        <title>Genomic Encyclopedia of Type Strains, Phase IV (KMG-IV): sequencing the most valuable type-strain genomes for metagenomic binning, comparative biology and taxonomic classification.</title>
        <authorList>
            <person name="Goeker M."/>
        </authorList>
    </citation>
    <scope>NUCLEOTIDE SEQUENCE [LARGE SCALE GENOMIC DNA]</scope>
    <source>
        <strain evidence="5 6">YIM 65646</strain>
    </source>
</reference>
<dbReference type="PANTHER" id="PTHR45527">
    <property type="entry name" value="NONRIBOSOMAL PEPTIDE SYNTHETASE"/>
    <property type="match status" value="1"/>
</dbReference>
<protein>
    <submittedName>
        <fullName evidence="5">Amino acid adenylation domain-containing protein/non-ribosomal peptide synthase protein (TIGR01720 family)</fullName>
    </submittedName>
</protein>
<dbReference type="CDD" id="cd12117">
    <property type="entry name" value="A_NRPS_Srf_like"/>
    <property type="match status" value="1"/>
</dbReference>
<dbReference type="GO" id="GO:0005737">
    <property type="term" value="C:cytoplasm"/>
    <property type="evidence" value="ECO:0007669"/>
    <property type="project" value="TreeGrafter"/>
</dbReference>
<dbReference type="InterPro" id="IPR020845">
    <property type="entry name" value="AMP-binding_CS"/>
</dbReference>
<dbReference type="PROSITE" id="PS50075">
    <property type="entry name" value="CARRIER"/>
    <property type="match status" value="2"/>
</dbReference>
<dbReference type="PROSITE" id="PS00455">
    <property type="entry name" value="AMP_BINDING"/>
    <property type="match status" value="1"/>
</dbReference>
<dbReference type="SUPFAM" id="SSF56801">
    <property type="entry name" value="Acetyl-CoA synthetase-like"/>
    <property type="match status" value="2"/>
</dbReference>
<dbReference type="SUPFAM" id="SSF52777">
    <property type="entry name" value="CoA-dependent acyltransferases"/>
    <property type="match status" value="6"/>
</dbReference>
<evidence type="ECO:0000313" key="5">
    <source>
        <dbReference type="EMBL" id="MBB6039544.1"/>
    </source>
</evidence>
<gene>
    <name evidence="5" type="ORF">HNR73_007441</name>
</gene>
<dbReference type="Gene3D" id="3.30.559.30">
    <property type="entry name" value="Nonribosomal peptide synthetase, condensation domain"/>
    <property type="match status" value="3"/>
</dbReference>
<organism evidence="5 6">
    <name type="scientific">Phytomonospora endophytica</name>
    <dbReference type="NCBI Taxonomy" id="714109"/>
    <lineage>
        <taxon>Bacteria</taxon>
        <taxon>Bacillati</taxon>
        <taxon>Actinomycetota</taxon>
        <taxon>Actinomycetes</taxon>
        <taxon>Micromonosporales</taxon>
        <taxon>Micromonosporaceae</taxon>
        <taxon>Phytomonospora</taxon>
    </lineage>
</organism>
<comment type="caution">
    <text evidence="5">The sequence shown here is derived from an EMBL/GenBank/DDBJ whole genome shotgun (WGS) entry which is preliminary data.</text>
</comment>
<dbReference type="Gene3D" id="1.10.1200.10">
    <property type="entry name" value="ACP-like"/>
    <property type="match status" value="2"/>
</dbReference>
<dbReference type="InterPro" id="IPR010071">
    <property type="entry name" value="AA_adenyl_dom"/>
</dbReference>
<keyword evidence="2" id="KW-0596">Phosphopantetheine</keyword>
<dbReference type="Pfam" id="PF00501">
    <property type="entry name" value="AMP-binding"/>
    <property type="match status" value="2"/>
</dbReference>
<dbReference type="GO" id="GO:0003824">
    <property type="term" value="F:catalytic activity"/>
    <property type="evidence" value="ECO:0007669"/>
    <property type="project" value="InterPro"/>
</dbReference>
<evidence type="ECO:0000256" key="2">
    <source>
        <dbReference type="ARBA" id="ARBA00022450"/>
    </source>
</evidence>
<dbReference type="Proteomes" id="UP000548476">
    <property type="component" value="Unassembled WGS sequence"/>
</dbReference>
<sequence length="2698" mass="285659">MSQQLVTARIDNVGDLSPLQEGMLFHALADPGGGAYVVQQVFTAGDAEGPFAVADVEAALGGLPVKHAILRTAFVAEGLDRPRQVVLRERGIGFAVVDLRTAGPAAAPAVDRFLTEDVARGFDLARDPLLRVTAIRTVDDEREHVRLVWTYHHIVLDGWSLSTLFGDFLRYHRLAADGANASTIIALAERERGEAPDYASYVRHLAERPTRAFEKYWRELLADCGGSPAPLPATAATLHGGAGRFTASSRSGLARRLTEGFSARGATLAHVAEAAWGLVLSRQTGTPDVVFGKVVSGRDVALPGVEQTVGLFINTIPVRVTVDDTASVHGLVGEVRDQAIASAEHDHGSLARVQTLAGVEGLVSSLFAFENFQVDEGVIDGGGLSFERGREQTDYPLTMTVQRTGDELDLIVLHDEGVLAREDARRLSGRLLAVLEEFAADAERPLVEVSSLLPGEAETVAGVCDASCVGYARDGWIGGVFTGVVAEHGERVALVAGDERLTYRELAARAGRVAESLAGAGIGTGDVVGVTGQAGVELFVGLLGVTLSGAGYVPIDVDTPVSRAAAVAADAGVAAVVAAGGRAVAFARELAADAPVFDVAVAVGGGYRRAAVAGAPGGGDVAYVMFTSGTTGRPKGSVIPQRAVLRLVCGNPSLPLSCDDVLIQTGSVAFDASTFEIWGMWLNGGTLVIPDREDLLHPQRFAAMVAEHRATTMWLTVSLFNQIAVGDPAAFTGLDHLLIGGEAVSAEHVHRVYDAVPSITIVNGYGPTENTTFTTTHPIPRARTRTVPIGRAIGGTSVVVLDGDRVCGIGEVGELCAGGDGLSTGYLGLPELTAQRFTDTPYGRLYRTGDRVRRLADGTIEYLGRIDDQQVKIRGYRIELPDIETTLRRHPHIRDAVVLPHREAGRVSALAAYIVAEGALVPADVRAFLSASLPSYMVPAHVIAIPSIPLTRNGKIDRAALPAPVPVAAGAGPAPADEVEAVVCAAFAEVLGLPVVGVLDSFFELGGDSIKAIRVVSRVRQAGYDVAVGAVMAGMTPRAVATRVERKAVSAFEQGAVTGTVGTWPIIEEFFAWDLTVPAHFNQDILIDVGYSAPEHVRSALDAVWAHHDALRAIVTDRTLHLRDNKAAYGFEHHQVTDPAELDLAVNSVADRLHASMDLAGGPLFQAGLVVGPGGSRLFLAAHHLVVDAVSWQIITDDVLTGIRDAQANRPIRLAEKTASLHDWSAALDELSATLVPAEQAYWDAVDAAAADAHLTGGGEGGMSVRKIVLDPASTADLGRAATAYHASMEDVLLAGLAISVQGPDRIAIRLERHGRTGHDALPPVDRTVGWFTTMFPIVLHHHTDPAEALITTKETLRTVPHDGIGYGLRPGGYANITASVTFNYLAEQDTRETEGFGATVFARTGTPSHPGNRHLTGLAVNAMVTDGRLVIVLSAEAATLTEAELSRLADRYRRGLQTLTGEAGRPRRKTPSDHPVAVGLSRDDLARIEARHPRLDEITDLTPLQEGMLFHGLEDAASGAYVVQQVFVAADENGPFDVDAVETALHALGRQHPMLRTAFVAEGLDRPRQVVLRDREIGFTTVDLRHDSTTTIDDVLAAEVTRGFDLTHDPLLRVTAIHSADNGRDVLRLAWTYHHIILDGWSLSTLFGDFLRLYRAATQGREDAGTPGAPAFSAYVGHVARRDTAAFDAYWSRLLDGYDTGAGLATAAPVAEREGRGVGRIAVSSTGGLARRLTEAYAPRGVTLSHITEAAWGLILARACGTDDVVFGKVVSGRDAPIPGIDKTVGLFINTIPVRVHTPPGTTVTALLEAVRDQALASAEHDHGSLARIQRALPVEGLIQSLFAFENYHVEAGTIHGGGLTFERGREEETNYPVNLVVQQDSDELAFSVLYDRRALARSDVDRVLARILYFLDAVADGADRSLGQVASLPPTEEQTVREGFNQTALDYRPEMTAVSLFLDGVRAHPERTALVWGERSMTYAELAGAAAAVARRLVADGTPRGAAVGIIGERSTHVIVGILGAMLAGCHFVPLDVGSPPARIARIVADSSMAALLTYGSRAAETASALGEALSGTSVHDLASFGAAAWDLGEFAGRLPSPDDPAYCIYTSGTTGTPKGVLLVHRGVANLRAHLRAAYGVTADDRVLQFSNLTFDASVWEIALSLLNGAGLVIVDQDTVHDTTLLARECHRAGVTLGLLPPQYYLLCEGLPLRIVTTGGGASSLAVVDKARRENVPYVNAYGPTETTVLATGWHDTGEALVDPARIPIGVPVANTQVHILHGERLCGIGEAGELSVAGDGLSTGYIGLSELTTEKFTPNPHGPGRLYHTGDRARRLNNGTIEYLGRINDQQVKIRGFRIEVGDVESALREHPDVSDAAVVAHQERDGSTALAAYVTPNGHSDVDTAGVRVFLTERLPGYMVPAYLAVIAAIPLNRSGKVDAAALPPPVPAGTGTRIAAADEVEAAIAAIWAEVLGHTQFGTGENFFELGGTSLTIVQVHGRLGKAYPGILTVGDLFAMPTVRATAAGIRARLTERIALTRVELRRPADARPGPSTVALARQWRDDQSPEAVYAFTLALASMSKAPPTTLLVWHEGGLTAVDVPDSGEHGARLAQLRRDLSASVPLAAERRMRVTGAGVLASLKLPGAAARLPHPVLRDVDVTVELSSTEARRVTAGRHLDATAAALLARFTVLFGQLTA</sequence>
<dbReference type="GO" id="GO:0008610">
    <property type="term" value="P:lipid biosynthetic process"/>
    <property type="evidence" value="ECO:0007669"/>
    <property type="project" value="UniProtKB-ARBA"/>
</dbReference>
<keyword evidence="3" id="KW-0597">Phosphoprotein</keyword>
<evidence type="ECO:0000256" key="3">
    <source>
        <dbReference type="ARBA" id="ARBA00022553"/>
    </source>
</evidence>
<dbReference type="Gene3D" id="3.30.300.30">
    <property type="match status" value="2"/>
</dbReference>
<comment type="cofactor">
    <cofactor evidence="1">
        <name>pantetheine 4'-phosphate</name>
        <dbReference type="ChEBI" id="CHEBI:47942"/>
    </cofactor>
</comment>
<dbReference type="InterPro" id="IPR045851">
    <property type="entry name" value="AMP-bd_C_sf"/>
</dbReference>
<dbReference type="Gene3D" id="3.40.50.980">
    <property type="match status" value="4"/>
</dbReference>
<dbReference type="NCBIfam" id="TIGR01733">
    <property type="entry name" value="AA-adenyl-dom"/>
    <property type="match status" value="2"/>
</dbReference>
<evidence type="ECO:0000256" key="1">
    <source>
        <dbReference type="ARBA" id="ARBA00001957"/>
    </source>
</evidence>
<feature type="domain" description="Carrier" evidence="4">
    <location>
        <begin position="974"/>
        <end position="1048"/>
    </location>
</feature>
<name>A0A841FUU7_9ACTN</name>
<feature type="domain" description="Carrier" evidence="4">
    <location>
        <begin position="2456"/>
        <end position="2531"/>
    </location>
</feature>
<dbReference type="SMART" id="SM00823">
    <property type="entry name" value="PKS_PP"/>
    <property type="match status" value="2"/>
</dbReference>
<evidence type="ECO:0000259" key="4">
    <source>
        <dbReference type="PROSITE" id="PS50075"/>
    </source>
</evidence>
<evidence type="ECO:0000313" key="6">
    <source>
        <dbReference type="Proteomes" id="UP000548476"/>
    </source>
</evidence>
<dbReference type="InterPro" id="IPR023213">
    <property type="entry name" value="CAT-like_dom_sf"/>
</dbReference>
<dbReference type="InterPro" id="IPR001242">
    <property type="entry name" value="Condensation_dom"/>
</dbReference>
<dbReference type="Pfam" id="PF00668">
    <property type="entry name" value="Condensation"/>
    <property type="match status" value="3"/>
</dbReference>
<dbReference type="Gene3D" id="2.30.38.10">
    <property type="entry name" value="Luciferase, Domain 3"/>
    <property type="match status" value="2"/>
</dbReference>
<dbReference type="PANTHER" id="PTHR45527:SF1">
    <property type="entry name" value="FATTY ACID SYNTHASE"/>
    <property type="match status" value="1"/>
</dbReference>
<dbReference type="GO" id="GO:0044550">
    <property type="term" value="P:secondary metabolite biosynthetic process"/>
    <property type="evidence" value="ECO:0007669"/>
    <property type="project" value="TreeGrafter"/>
</dbReference>
<dbReference type="InterPro" id="IPR025110">
    <property type="entry name" value="AMP-bd_C"/>
</dbReference>
<dbReference type="Pfam" id="PF00550">
    <property type="entry name" value="PP-binding"/>
    <property type="match status" value="2"/>
</dbReference>
<dbReference type="GO" id="GO:0043041">
    <property type="term" value="P:amino acid activation for nonribosomal peptide biosynthetic process"/>
    <property type="evidence" value="ECO:0007669"/>
    <property type="project" value="TreeGrafter"/>
</dbReference>
<dbReference type="SUPFAM" id="SSF47336">
    <property type="entry name" value="ACP-like"/>
    <property type="match status" value="2"/>
</dbReference>
<dbReference type="Pfam" id="PF13193">
    <property type="entry name" value="AMP-binding_C"/>
    <property type="match status" value="2"/>
</dbReference>
<dbReference type="CDD" id="cd05930">
    <property type="entry name" value="A_NRPS"/>
    <property type="match status" value="1"/>
</dbReference>